<evidence type="ECO:0008006" key="4">
    <source>
        <dbReference type="Google" id="ProtNLM"/>
    </source>
</evidence>
<dbReference type="PROSITE" id="PS51257">
    <property type="entry name" value="PROKAR_LIPOPROTEIN"/>
    <property type="match status" value="1"/>
</dbReference>
<dbReference type="EMBL" id="JADIMI010000079">
    <property type="protein sequence ID" value="MBO8452856.1"/>
    <property type="molecule type" value="Genomic_DNA"/>
</dbReference>
<evidence type="ECO:0000256" key="1">
    <source>
        <dbReference type="SAM" id="SignalP"/>
    </source>
</evidence>
<name>A0A9D9ERG2_9BACT</name>
<accession>A0A9D9ERG2</accession>
<keyword evidence="1" id="KW-0732">Signal</keyword>
<feature type="signal peptide" evidence="1">
    <location>
        <begin position="1"/>
        <end position="21"/>
    </location>
</feature>
<evidence type="ECO:0000313" key="3">
    <source>
        <dbReference type="Proteomes" id="UP000823661"/>
    </source>
</evidence>
<reference evidence="2" key="1">
    <citation type="submission" date="2020-10" db="EMBL/GenBank/DDBJ databases">
        <authorList>
            <person name="Gilroy R."/>
        </authorList>
    </citation>
    <scope>NUCLEOTIDE SEQUENCE</scope>
    <source>
        <strain evidence="2">B1-20833</strain>
    </source>
</reference>
<organism evidence="2 3">
    <name type="scientific">Candidatus Cryptobacteroides intestinavium</name>
    <dbReference type="NCBI Taxonomy" id="2840766"/>
    <lineage>
        <taxon>Bacteria</taxon>
        <taxon>Pseudomonadati</taxon>
        <taxon>Bacteroidota</taxon>
        <taxon>Bacteroidia</taxon>
        <taxon>Bacteroidales</taxon>
        <taxon>Candidatus Cryptobacteroides</taxon>
    </lineage>
</organism>
<dbReference type="AlphaFoldDB" id="A0A9D9ERG2"/>
<sequence length="130" mass="14258">MKDIVRYISVLAAIMIAGACAKPDTEFLHSDNTISSIWITPATDATRIVYGEIDDSVDPAVITFGIPRTSRPYFPDLSRLKVKAIVGYDAFVSPSLLGIKDLSSDFHITVTASQTGETKEYILRAKYLSI</sequence>
<gene>
    <name evidence="2" type="ORF">IAC06_08280</name>
</gene>
<dbReference type="Proteomes" id="UP000823661">
    <property type="component" value="Unassembled WGS sequence"/>
</dbReference>
<comment type="caution">
    <text evidence="2">The sequence shown here is derived from an EMBL/GenBank/DDBJ whole genome shotgun (WGS) entry which is preliminary data.</text>
</comment>
<protein>
    <recommendedName>
        <fullName evidence="4">Cadherin-like beta sandwich domain-containing protein</fullName>
    </recommendedName>
</protein>
<feature type="chain" id="PRO_5039418599" description="Cadherin-like beta sandwich domain-containing protein" evidence="1">
    <location>
        <begin position="22"/>
        <end position="130"/>
    </location>
</feature>
<reference evidence="2" key="2">
    <citation type="journal article" date="2021" name="PeerJ">
        <title>Extensive microbial diversity within the chicken gut microbiome revealed by metagenomics and culture.</title>
        <authorList>
            <person name="Gilroy R."/>
            <person name="Ravi A."/>
            <person name="Getino M."/>
            <person name="Pursley I."/>
            <person name="Horton D.L."/>
            <person name="Alikhan N.F."/>
            <person name="Baker D."/>
            <person name="Gharbi K."/>
            <person name="Hall N."/>
            <person name="Watson M."/>
            <person name="Adriaenssens E.M."/>
            <person name="Foster-Nyarko E."/>
            <person name="Jarju S."/>
            <person name="Secka A."/>
            <person name="Antonio M."/>
            <person name="Oren A."/>
            <person name="Chaudhuri R.R."/>
            <person name="La Ragione R."/>
            <person name="Hildebrand F."/>
            <person name="Pallen M.J."/>
        </authorList>
    </citation>
    <scope>NUCLEOTIDE SEQUENCE</scope>
    <source>
        <strain evidence="2">B1-20833</strain>
    </source>
</reference>
<proteinExistence type="predicted"/>
<evidence type="ECO:0000313" key="2">
    <source>
        <dbReference type="EMBL" id="MBO8452856.1"/>
    </source>
</evidence>